<evidence type="ECO:0000313" key="2">
    <source>
        <dbReference type="Proteomes" id="UP000016934"/>
    </source>
</evidence>
<protein>
    <submittedName>
        <fullName evidence="1">Uncharacterized protein</fullName>
    </submittedName>
</protein>
<accession>M2SNE8</accession>
<dbReference type="OMA" id="AIACKIE"/>
<dbReference type="HOGENOM" id="CLU_2527304_0_0_1"/>
<keyword evidence="2" id="KW-1185">Reference proteome</keyword>
<reference evidence="1 2" key="1">
    <citation type="journal article" date="2012" name="PLoS Pathog.">
        <title>Diverse lifestyles and strategies of plant pathogenesis encoded in the genomes of eighteen Dothideomycetes fungi.</title>
        <authorList>
            <person name="Ohm R.A."/>
            <person name="Feau N."/>
            <person name="Henrissat B."/>
            <person name="Schoch C.L."/>
            <person name="Horwitz B.A."/>
            <person name="Barry K.W."/>
            <person name="Condon B.J."/>
            <person name="Copeland A.C."/>
            <person name="Dhillon B."/>
            <person name="Glaser F."/>
            <person name="Hesse C.N."/>
            <person name="Kosti I."/>
            <person name="LaButti K."/>
            <person name="Lindquist E.A."/>
            <person name="Lucas S."/>
            <person name="Salamov A.A."/>
            <person name="Bradshaw R.E."/>
            <person name="Ciuffetti L."/>
            <person name="Hamelin R.C."/>
            <person name="Kema G.H.J."/>
            <person name="Lawrence C."/>
            <person name="Scott J.A."/>
            <person name="Spatafora J.W."/>
            <person name="Turgeon B.G."/>
            <person name="de Wit P.J.G.M."/>
            <person name="Zhong S."/>
            <person name="Goodwin S.B."/>
            <person name="Grigoriev I.V."/>
        </authorList>
    </citation>
    <scope>NUCLEOTIDE SEQUENCE [LARGE SCALE GENOMIC DNA]</scope>
    <source>
        <strain evidence="2">ND90Pr / ATCC 201652</strain>
    </source>
</reference>
<organism evidence="1 2">
    <name type="scientific">Cochliobolus sativus (strain ND90Pr / ATCC 201652)</name>
    <name type="common">Common root rot and spot blotch fungus</name>
    <name type="synonym">Bipolaris sorokiniana</name>
    <dbReference type="NCBI Taxonomy" id="665912"/>
    <lineage>
        <taxon>Eukaryota</taxon>
        <taxon>Fungi</taxon>
        <taxon>Dikarya</taxon>
        <taxon>Ascomycota</taxon>
        <taxon>Pezizomycotina</taxon>
        <taxon>Dothideomycetes</taxon>
        <taxon>Pleosporomycetidae</taxon>
        <taxon>Pleosporales</taxon>
        <taxon>Pleosporineae</taxon>
        <taxon>Pleosporaceae</taxon>
        <taxon>Bipolaris</taxon>
    </lineage>
</organism>
<dbReference type="RefSeq" id="XP_007696231.1">
    <property type="nucleotide sequence ID" value="XM_007698041.1"/>
</dbReference>
<dbReference type="PROSITE" id="PS51257">
    <property type="entry name" value="PROKAR_LIPOPROTEIN"/>
    <property type="match status" value="1"/>
</dbReference>
<sequence>MITTYKASQLPVFAIACKIESNLARKITIRASISKCPQQGAIFSTCYSGSIATPKRRQMIMVSVGNRRLEPKRQRKRQRFSSVR</sequence>
<evidence type="ECO:0000313" key="1">
    <source>
        <dbReference type="EMBL" id="EMD68693.1"/>
    </source>
</evidence>
<dbReference type="OrthoDB" id="3677030at2759"/>
<dbReference type="Proteomes" id="UP000016934">
    <property type="component" value="Unassembled WGS sequence"/>
</dbReference>
<dbReference type="EMBL" id="KB445638">
    <property type="protein sequence ID" value="EMD68693.1"/>
    <property type="molecule type" value="Genomic_DNA"/>
</dbReference>
<reference evidence="2" key="2">
    <citation type="journal article" date="2013" name="PLoS Genet.">
        <title>Comparative genome structure, secondary metabolite, and effector coding capacity across Cochliobolus pathogens.</title>
        <authorList>
            <person name="Condon B.J."/>
            <person name="Leng Y."/>
            <person name="Wu D."/>
            <person name="Bushley K.E."/>
            <person name="Ohm R.A."/>
            <person name="Otillar R."/>
            <person name="Martin J."/>
            <person name="Schackwitz W."/>
            <person name="Grimwood J."/>
            <person name="MohdZainudin N."/>
            <person name="Xue C."/>
            <person name="Wang R."/>
            <person name="Manning V.A."/>
            <person name="Dhillon B."/>
            <person name="Tu Z.J."/>
            <person name="Steffenson B.J."/>
            <person name="Salamov A."/>
            <person name="Sun H."/>
            <person name="Lowry S."/>
            <person name="LaButti K."/>
            <person name="Han J."/>
            <person name="Copeland A."/>
            <person name="Lindquist E."/>
            <person name="Barry K."/>
            <person name="Schmutz J."/>
            <person name="Baker S.E."/>
            <person name="Ciuffetti L.M."/>
            <person name="Grigoriev I.V."/>
            <person name="Zhong S."/>
            <person name="Turgeon B.G."/>
        </authorList>
    </citation>
    <scope>NUCLEOTIDE SEQUENCE [LARGE SCALE GENOMIC DNA]</scope>
    <source>
        <strain evidence="2">ND90Pr / ATCC 201652</strain>
    </source>
</reference>
<name>M2SNE8_COCSN</name>
<dbReference type="AlphaFoldDB" id="M2SNE8"/>
<dbReference type="GeneID" id="19135700"/>
<proteinExistence type="predicted"/>
<dbReference type="KEGG" id="bsc:COCSADRAFT_275647"/>
<gene>
    <name evidence="1" type="ORF">COCSADRAFT_275647</name>
</gene>